<dbReference type="InterPro" id="IPR029063">
    <property type="entry name" value="SAM-dependent_MTases_sf"/>
</dbReference>
<dbReference type="InterPro" id="IPR020596">
    <property type="entry name" value="rRNA_Ade_Mease_Trfase_CS"/>
</dbReference>
<dbReference type="PROSITE" id="PS51689">
    <property type="entry name" value="SAM_RNA_A_N6_MT"/>
    <property type="match status" value="1"/>
</dbReference>
<feature type="binding site" evidence="7 8">
    <location>
        <position position="45"/>
    </location>
    <ligand>
        <name>S-adenosyl-L-methionine</name>
        <dbReference type="ChEBI" id="CHEBI:59789"/>
    </ligand>
</feature>
<proteinExistence type="inferred from homology"/>
<dbReference type="GO" id="GO:0052908">
    <property type="term" value="F:16S rRNA (adenine(1518)-N(6)/adenine(1519)-N(6))-dimethyltransferase activity"/>
    <property type="evidence" value="ECO:0007669"/>
    <property type="project" value="UniProtKB-EC"/>
</dbReference>
<keyword evidence="1 7" id="KW-0963">Cytoplasm</keyword>
<feature type="binding site" evidence="7 8">
    <location>
        <position position="20"/>
    </location>
    <ligand>
        <name>S-adenosyl-L-methionine</name>
        <dbReference type="ChEBI" id="CHEBI:59789"/>
    </ligand>
</feature>
<feature type="binding site" evidence="7 8">
    <location>
        <position position="90"/>
    </location>
    <ligand>
        <name>S-adenosyl-L-methionine</name>
        <dbReference type="ChEBI" id="CHEBI:59789"/>
    </ligand>
</feature>
<dbReference type="InterPro" id="IPR020598">
    <property type="entry name" value="rRNA_Ade_methylase_Trfase_N"/>
</dbReference>
<keyword evidence="4 7" id="KW-0808">Transferase</keyword>
<keyword evidence="5 7" id="KW-0949">S-adenosyl-L-methionine</keyword>
<feature type="domain" description="Ribosomal RNA adenine methylase transferase N-terminal" evidence="9">
    <location>
        <begin position="25"/>
        <end position="197"/>
    </location>
</feature>
<evidence type="ECO:0000256" key="7">
    <source>
        <dbReference type="HAMAP-Rule" id="MF_00607"/>
    </source>
</evidence>
<dbReference type="NCBIfam" id="TIGR00755">
    <property type="entry name" value="ksgA"/>
    <property type="match status" value="1"/>
</dbReference>
<gene>
    <name evidence="7 10" type="primary">rsmA</name>
    <name evidence="7" type="synonym">ksgA</name>
    <name evidence="10" type="ORF">GUU85_00650</name>
</gene>
<dbReference type="PROSITE" id="PS01131">
    <property type="entry name" value="RRNA_A_DIMETH"/>
    <property type="match status" value="1"/>
</dbReference>
<organism evidence="10 11">
    <name type="scientific">Buchnera aphidicola subsp. Uroleucon sonchi</name>
    <dbReference type="NCBI Taxonomy" id="118118"/>
    <lineage>
        <taxon>Bacteria</taxon>
        <taxon>Pseudomonadati</taxon>
        <taxon>Pseudomonadota</taxon>
        <taxon>Gammaproteobacteria</taxon>
        <taxon>Enterobacterales</taxon>
        <taxon>Erwiniaceae</taxon>
        <taxon>Buchnera</taxon>
    </lineage>
</organism>
<feature type="binding site" evidence="7 8">
    <location>
        <position position="66"/>
    </location>
    <ligand>
        <name>S-adenosyl-L-methionine</name>
        <dbReference type="ChEBI" id="CHEBI:59789"/>
    </ligand>
</feature>
<sequence>MIIKKYKKFFPLKRYGQNFLVNQESIQNIIKIINPKKTQALLEIGPGLGALTQPICEFLDKLIVVEIDPNILLFLKKCIFFYKLQVYCEDAVSFNYRNVLCSKYKYIRIFGNLPYNISTSLILHLFQYIDIIQDMHFMFQKEVAKRLVAMPGEKYYGRLSIISQYYCNIKILLNIPPQYFKPIPKVHSIFVNLTPHTNSPYFVYNINLLTSITKNAFQNRRKILRHSLKKLFSERDLIKLKINPNLRAENISIIQYCQLANQLYKKNK</sequence>
<evidence type="ECO:0000256" key="2">
    <source>
        <dbReference type="ARBA" id="ARBA00022552"/>
    </source>
</evidence>
<keyword evidence="2 7" id="KW-0698">rRNA processing</keyword>
<dbReference type="EC" id="2.1.1.182" evidence="7"/>
<dbReference type="GO" id="GO:0003723">
    <property type="term" value="F:RNA binding"/>
    <property type="evidence" value="ECO:0007669"/>
    <property type="project" value="UniProtKB-UniRule"/>
</dbReference>
<dbReference type="InterPro" id="IPR001737">
    <property type="entry name" value="KsgA/Erm"/>
</dbReference>
<dbReference type="GO" id="GO:0005829">
    <property type="term" value="C:cytosol"/>
    <property type="evidence" value="ECO:0007669"/>
    <property type="project" value="TreeGrafter"/>
</dbReference>
<dbReference type="Pfam" id="PF00398">
    <property type="entry name" value="RrnaAD"/>
    <property type="match status" value="1"/>
</dbReference>
<evidence type="ECO:0000313" key="10">
    <source>
        <dbReference type="EMBL" id="QIE01885.1"/>
    </source>
</evidence>
<comment type="function">
    <text evidence="7">Specifically dimethylates two adjacent adenosines (A1518 and A1519) in the loop of a conserved hairpin near the 3'-end of 16S rRNA in the 30S particle. May play a critical role in biogenesis of 30S subunits.</text>
</comment>
<accession>A0A6C1FFP4</accession>
<dbReference type="PANTHER" id="PTHR11727">
    <property type="entry name" value="DIMETHYLADENOSINE TRANSFERASE"/>
    <property type="match status" value="1"/>
</dbReference>
<evidence type="ECO:0000313" key="11">
    <source>
        <dbReference type="Proteomes" id="UP000502958"/>
    </source>
</evidence>
<dbReference type="Proteomes" id="UP000502958">
    <property type="component" value="Chromosome"/>
</dbReference>
<name>A0A6C1FFP4_BUCUN</name>
<evidence type="ECO:0000259" key="9">
    <source>
        <dbReference type="SMART" id="SM00650"/>
    </source>
</evidence>
<evidence type="ECO:0000256" key="4">
    <source>
        <dbReference type="ARBA" id="ARBA00022679"/>
    </source>
</evidence>
<dbReference type="Gene3D" id="1.10.8.100">
    <property type="entry name" value="Ribosomal RNA adenine dimethylase-like, domain 2"/>
    <property type="match status" value="1"/>
</dbReference>
<dbReference type="InterPro" id="IPR023165">
    <property type="entry name" value="rRNA_Ade_diMease-like_C"/>
</dbReference>
<dbReference type="PANTHER" id="PTHR11727:SF7">
    <property type="entry name" value="DIMETHYLADENOSINE TRANSFERASE-RELATED"/>
    <property type="match status" value="1"/>
</dbReference>
<dbReference type="HAMAP" id="MF_00607">
    <property type="entry name" value="16SrRNA_methyltr_A"/>
    <property type="match status" value="1"/>
</dbReference>
<keyword evidence="3 7" id="KW-0489">Methyltransferase</keyword>
<comment type="catalytic activity">
    <reaction evidence="7">
        <text>adenosine(1518)/adenosine(1519) in 16S rRNA + 4 S-adenosyl-L-methionine = N(6)-dimethyladenosine(1518)/N(6)-dimethyladenosine(1519) in 16S rRNA + 4 S-adenosyl-L-homocysteine + 4 H(+)</text>
        <dbReference type="Rhea" id="RHEA:19609"/>
        <dbReference type="Rhea" id="RHEA-COMP:10232"/>
        <dbReference type="Rhea" id="RHEA-COMP:10233"/>
        <dbReference type="ChEBI" id="CHEBI:15378"/>
        <dbReference type="ChEBI" id="CHEBI:57856"/>
        <dbReference type="ChEBI" id="CHEBI:59789"/>
        <dbReference type="ChEBI" id="CHEBI:74411"/>
        <dbReference type="ChEBI" id="CHEBI:74493"/>
        <dbReference type="EC" id="2.1.1.182"/>
    </reaction>
</comment>
<evidence type="ECO:0000256" key="6">
    <source>
        <dbReference type="ARBA" id="ARBA00022884"/>
    </source>
</evidence>
<protein>
    <recommendedName>
        <fullName evidence="7">Ribosomal RNA small subunit methyltransferase A</fullName>
        <ecNumber evidence="7">2.1.1.182</ecNumber>
    </recommendedName>
    <alternativeName>
        <fullName evidence="7">16S rRNA (adenine(1518)-N(6)/adenine(1519)-N(6))-dimethyltransferase</fullName>
    </alternativeName>
    <alternativeName>
        <fullName evidence="7">16S rRNA dimethyladenosine transferase</fullName>
    </alternativeName>
    <alternativeName>
        <fullName evidence="7">16S rRNA dimethylase</fullName>
    </alternativeName>
    <alternativeName>
        <fullName evidence="7">S-adenosylmethionine-6-N', N'-adenosyl(rRNA) dimethyltransferase</fullName>
    </alternativeName>
</protein>
<reference evidence="10 11" key="1">
    <citation type="submission" date="2020-01" db="EMBL/GenBank/DDBJ databases">
        <title>Complete genome of Buchnera aphidicola isolated from Chaitophorus populeti.</title>
        <authorList>
            <person name="Park J."/>
            <person name="Xi H."/>
        </authorList>
    </citation>
    <scope>NUCLEOTIDE SEQUENCE [LARGE SCALE GENOMIC DNA]</scope>
    <source>
        <strain evidence="10 11">UsonBac</strain>
    </source>
</reference>
<dbReference type="InterPro" id="IPR011530">
    <property type="entry name" value="rRNA_adenine_dimethylase"/>
</dbReference>
<dbReference type="EMBL" id="CP047588">
    <property type="protein sequence ID" value="QIE01885.1"/>
    <property type="molecule type" value="Genomic_DNA"/>
</dbReference>
<dbReference type="SMART" id="SM00650">
    <property type="entry name" value="rADc"/>
    <property type="match status" value="1"/>
</dbReference>
<feature type="binding site" evidence="7 8">
    <location>
        <position position="112"/>
    </location>
    <ligand>
        <name>S-adenosyl-L-methionine</name>
        <dbReference type="ChEBI" id="CHEBI:59789"/>
    </ligand>
</feature>
<dbReference type="RefSeq" id="WP_174240616.1">
    <property type="nucleotide sequence ID" value="NZ_CP047588.1"/>
</dbReference>
<evidence type="ECO:0000256" key="1">
    <source>
        <dbReference type="ARBA" id="ARBA00022490"/>
    </source>
</evidence>
<dbReference type="SUPFAM" id="SSF53335">
    <property type="entry name" value="S-adenosyl-L-methionine-dependent methyltransferases"/>
    <property type="match status" value="1"/>
</dbReference>
<evidence type="ECO:0000256" key="5">
    <source>
        <dbReference type="ARBA" id="ARBA00022691"/>
    </source>
</evidence>
<comment type="similarity">
    <text evidence="7">Belongs to the class I-like SAM-binding methyltransferase superfamily. rRNA adenine N(6)-methyltransferase family. RsmA subfamily.</text>
</comment>
<feature type="binding site" evidence="7 8">
    <location>
        <position position="18"/>
    </location>
    <ligand>
        <name>S-adenosyl-L-methionine</name>
        <dbReference type="ChEBI" id="CHEBI:59789"/>
    </ligand>
</feature>
<evidence type="ECO:0000256" key="3">
    <source>
        <dbReference type="ARBA" id="ARBA00022603"/>
    </source>
</evidence>
<dbReference type="AlphaFoldDB" id="A0A6C1FFP4"/>
<comment type="subcellular location">
    <subcellularLocation>
        <location evidence="7">Cytoplasm</location>
    </subcellularLocation>
</comment>
<dbReference type="Gene3D" id="3.40.50.150">
    <property type="entry name" value="Vaccinia Virus protein VP39"/>
    <property type="match status" value="1"/>
</dbReference>
<dbReference type="FunFam" id="1.10.8.100:FF:000001">
    <property type="entry name" value="Ribosomal RNA small subunit methyltransferase A"/>
    <property type="match status" value="1"/>
</dbReference>
<evidence type="ECO:0000256" key="8">
    <source>
        <dbReference type="PROSITE-ProRule" id="PRU01026"/>
    </source>
</evidence>
<keyword evidence="6 7" id="KW-0694">RNA-binding</keyword>